<name>A0AC60P6Q9_IXOPE</name>
<keyword evidence="2" id="KW-1185">Reference proteome</keyword>
<dbReference type="EMBL" id="JABSTQ010011123">
    <property type="protein sequence ID" value="KAG0414996.1"/>
    <property type="molecule type" value="Genomic_DNA"/>
</dbReference>
<organism evidence="1 2">
    <name type="scientific">Ixodes persulcatus</name>
    <name type="common">Taiga tick</name>
    <dbReference type="NCBI Taxonomy" id="34615"/>
    <lineage>
        <taxon>Eukaryota</taxon>
        <taxon>Metazoa</taxon>
        <taxon>Ecdysozoa</taxon>
        <taxon>Arthropoda</taxon>
        <taxon>Chelicerata</taxon>
        <taxon>Arachnida</taxon>
        <taxon>Acari</taxon>
        <taxon>Parasitiformes</taxon>
        <taxon>Ixodida</taxon>
        <taxon>Ixodoidea</taxon>
        <taxon>Ixodidae</taxon>
        <taxon>Ixodinae</taxon>
        <taxon>Ixodes</taxon>
    </lineage>
</organism>
<evidence type="ECO:0000313" key="2">
    <source>
        <dbReference type="Proteomes" id="UP000805193"/>
    </source>
</evidence>
<proteinExistence type="predicted"/>
<sequence length="218" mass="24542">MTAKKGGLLEGEDEDKEQELALRYAIDRINNNNAILPSSRLHLLTKRLPAGDAFHAFKTGAAVAAPPDEDVASSWPPLFTVRDVEMLQDTFMECTAEVLILLAPSFCSKGEKFQTWLTSHRAVLWHTISLRQFLAAPRRRRSRLAVHAHPALHHLRFLLMLVLPTFLGDSRGIFEWALLRARLAVHLSSGVVSRARSRACLVVDWWCGRVGLNQLNYL</sequence>
<comment type="caution">
    <text evidence="1">The sequence shown here is derived from an EMBL/GenBank/DDBJ whole genome shotgun (WGS) entry which is preliminary data.</text>
</comment>
<protein>
    <submittedName>
        <fullName evidence="1">Uncharacterized protein</fullName>
    </submittedName>
</protein>
<reference evidence="1 2" key="1">
    <citation type="journal article" date="2020" name="Cell">
        <title>Large-Scale Comparative Analyses of Tick Genomes Elucidate Their Genetic Diversity and Vector Capacities.</title>
        <authorList>
            <consortium name="Tick Genome and Microbiome Consortium (TIGMIC)"/>
            <person name="Jia N."/>
            <person name="Wang J."/>
            <person name="Shi W."/>
            <person name="Du L."/>
            <person name="Sun Y."/>
            <person name="Zhan W."/>
            <person name="Jiang J.F."/>
            <person name="Wang Q."/>
            <person name="Zhang B."/>
            <person name="Ji P."/>
            <person name="Bell-Sakyi L."/>
            <person name="Cui X.M."/>
            <person name="Yuan T.T."/>
            <person name="Jiang B.G."/>
            <person name="Yang W.F."/>
            <person name="Lam T.T."/>
            <person name="Chang Q.C."/>
            <person name="Ding S.J."/>
            <person name="Wang X.J."/>
            <person name="Zhu J.G."/>
            <person name="Ruan X.D."/>
            <person name="Zhao L."/>
            <person name="Wei J.T."/>
            <person name="Ye R.Z."/>
            <person name="Que T.C."/>
            <person name="Du C.H."/>
            <person name="Zhou Y.H."/>
            <person name="Cheng J.X."/>
            <person name="Dai P.F."/>
            <person name="Guo W.B."/>
            <person name="Han X.H."/>
            <person name="Huang E.J."/>
            <person name="Li L.F."/>
            <person name="Wei W."/>
            <person name="Gao Y.C."/>
            <person name="Liu J.Z."/>
            <person name="Shao H.Z."/>
            <person name="Wang X."/>
            <person name="Wang C.C."/>
            <person name="Yang T.C."/>
            <person name="Huo Q.B."/>
            <person name="Li W."/>
            <person name="Chen H.Y."/>
            <person name="Chen S.E."/>
            <person name="Zhou L.G."/>
            <person name="Ni X.B."/>
            <person name="Tian J.H."/>
            <person name="Sheng Y."/>
            <person name="Liu T."/>
            <person name="Pan Y.S."/>
            <person name="Xia L.Y."/>
            <person name="Li J."/>
            <person name="Zhao F."/>
            <person name="Cao W.C."/>
        </authorList>
    </citation>
    <scope>NUCLEOTIDE SEQUENCE [LARGE SCALE GENOMIC DNA]</scope>
    <source>
        <strain evidence="1">Iper-2018</strain>
    </source>
</reference>
<evidence type="ECO:0000313" key="1">
    <source>
        <dbReference type="EMBL" id="KAG0414996.1"/>
    </source>
</evidence>
<dbReference type="Proteomes" id="UP000805193">
    <property type="component" value="Unassembled WGS sequence"/>
</dbReference>
<gene>
    <name evidence="1" type="ORF">HPB47_007839</name>
</gene>
<accession>A0AC60P6Q9</accession>